<dbReference type="AlphaFoldDB" id="A0A0E9V5G2"/>
<reference evidence="1" key="2">
    <citation type="journal article" date="2015" name="Fish Shellfish Immunol.">
        <title>Early steps in the European eel (Anguilla anguilla)-Vibrio vulnificus interaction in the gills: Role of the RtxA13 toxin.</title>
        <authorList>
            <person name="Callol A."/>
            <person name="Pajuelo D."/>
            <person name="Ebbesson L."/>
            <person name="Teles M."/>
            <person name="MacKenzie S."/>
            <person name="Amaro C."/>
        </authorList>
    </citation>
    <scope>NUCLEOTIDE SEQUENCE</scope>
</reference>
<proteinExistence type="predicted"/>
<organism evidence="1">
    <name type="scientific">Anguilla anguilla</name>
    <name type="common">European freshwater eel</name>
    <name type="synonym">Muraena anguilla</name>
    <dbReference type="NCBI Taxonomy" id="7936"/>
    <lineage>
        <taxon>Eukaryota</taxon>
        <taxon>Metazoa</taxon>
        <taxon>Chordata</taxon>
        <taxon>Craniata</taxon>
        <taxon>Vertebrata</taxon>
        <taxon>Euteleostomi</taxon>
        <taxon>Actinopterygii</taxon>
        <taxon>Neopterygii</taxon>
        <taxon>Teleostei</taxon>
        <taxon>Anguilliformes</taxon>
        <taxon>Anguillidae</taxon>
        <taxon>Anguilla</taxon>
    </lineage>
</organism>
<sequence length="32" mass="3788">MFLCQCKDNSLHHNNLALQEVDNQHRPKRKGL</sequence>
<name>A0A0E9V5G2_ANGAN</name>
<evidence type="ECO:0000313" key="1">
    <source>
        <dbReference type="EMBL" id="JAH72488.1"/>
    </source>
</evidence>
<reference evidence="1" key="1">
    <citation type="submission" date="2014-11" db="EMBL/GenBank/DDBJ databases">
        <authorList>
            <person name="Amaro Gonzalez C."/>
        </authorList>
    </citation>
    <scope>NUCLEOTIDE SEQUENCE</scope>
</reference>
<accession>A0A0E9V5G2</accession>
<dbReference type="EMBL" id="GBXM01036089">
    <property type="protein sequence ID" value="JAH72488.1"/>
    <property type="molecule type" value="Transcribed_RNA"/>
</dbReference>
<protein>
    <submittedName>
        <fullName evidence="1">Uncharacterized protein</fullName>
    </submittedName>
</protein>